<feature type="region of interest" description="Disordered" evidence="1">
    <location>
        <begin position="1"/>
        <end position="21"/>
    </location>
</feature>
<dbReference type="Gene3D" id="2.180.10.10">
    <property type="entry name" value="RHS repeat-associated core"/>
    <property type="match status" value="1"/>
</dbReference>
<dbReference type="PANTHER" id="PTHR32305">
    <property type="match status" value="1"/>
</dbReference>
<organism evidence="3 4">
    <name type="scientific">Diaporthe vaccinii</name>
    <dbReference type="NCBI Taxonomy" id="105482"/>
    <lineage>
        <taxon>Eukaryota</taxon>
        <taxon>Fungi</taxon>
        <taxon>Dikarya</taxon>
        <taxon>Ascomycota</taxon>
        <taxon>Pezizomycotina</taxon>
        <taxon>Sordariomycetes</taxon>
        <taxon>Sordariomycetidae</taxon>
        <taxon>Diaporthales</taxon>
        <taxon>Diaporthaceae</taxon>
        <taxon>Diaporthe</taxon>
        <taxon>Diaporthe eres species complex</taxon>
    </lineage>
</organism>
<dbReference type="InterPro" id="IPR028994">
    <property type="entry name" value="Integrin_alpha_N"/>
</dbReference>
<dbReference type="InterPro" id="IPR006530">
    <property type="entry name" value="YD"/>
</dbReference>
<dbReference type="InterPro" id="IPR050708">
    <property type="entry name" value="T6SS_VgrG/RHS"/>
</dbReference>
<dbReference type="InterPro" id="IPR031325">
    <property type="entry name" value="RHS_repeat"/>
</dbReference>
<dbReference type="Proteomes" id="UP001600888">
    <property type="component" value="Unassembled WGS sequence"/>
</dbReference>
<feature type="transmembrane region" description="Helical" evidence="2">
    <location>
        <begin position="1923"/>
        <end position="1943"/>
    </location>
</feature>
<sequence>MSTPGAAIGRRQGKADTDNNGLSRYMLKIEAPAGIKSGNEPDLSLQYSQGTPNGILGYSWALSGVSSIRLGPPKVVYDAVNKLPDGYDIHKPKLILDGNDLLNTKGPYLEVGTEYTTEINNTGLSVTALSKSFLVTDNMGRKTEYGSTADSRVMCNNQIVEWRIKRQSDRHGNTINYDYIESPQKAGSTKDVGTSYIDTISYCSNTVTGDPATRIVQFGYEERPDIIQQTCQGGITTWAHRISSISIGSQPNAGKDPIFYRSYSMSYGNSATTGDSCLLQVTESSSANGQKVDLLPSSFTYTVPGVDPGKLFEAKIDTGAFTDVKLSIGTVPLNLSGRALADLAFMDWDQTSMMLTVRTYIAERQKGQKAVTWTPSAANVNLKLPKLDVSAELPSFLTPDLGGDGRSDLIIPCENDSGKLEFFLSQSNGVGLTDTQQHKTTDFAWVAESRFMAMDMSGTGVVDVVQIFKDGNKLCFRNFPGLIDKDSKIGLGDAYETKTDYDFDNTIDWFLLRHAGTGAASLVRAWQQFNADSTKYVINTTAFRCAKVFNSSGGFEPVGEGSTITDEIDKGDGSSPAWSVMSCDINGDGAQDIVLGKVEHKDSNVNFTFIVALANGMGGFTKGSPQTLAPVPGPAPKDKGPAAFSVSNIHGGLYPSLAYVYQRADNSDITCLSVGGRAGGVVSAVEEFPVAQDPKFDSLRVIPVDLNGTGMGGWILNSIAAPTQQLVSVYNNSQPTDLLASSEDPMGIRTTLYYGNLSDPAVYNSGIDGQTENTTSTDYALQGAPNHVVTELHHTNNPDINFLPFDVQITKTYKAARINSVGRGWLGFESILTTNATDGILTVEHFFQEFPKTGLKCKINTYPVVNTQMDHPSSSKMIDYKPVPVKKPTDIWTIYHVDKILDKVETAGPTGRVQTTDFTVDDNSNITTKHYLETQAGATVFESWERCTYETVQGFTGLLKTKKLTGSKDNQDATKFEAGDVSFTEYAYDQNTSNMVSESDWFDTTGKFLVTTYEFDQYGNEKMSLDPAGLKTETTYDPTFHNLVLERTETAKNINITELMAYDQASGEVVAHLESNGRLTCTKLDGFGRKLETRLKSTNPGAKSQPAKDFLRQTSFVSTAKFEELLNQKDTLLDPNEQYSYNCFKSGGQKNYLTSITLSYYNAQDNGQTEVLEAIDCVGQRKMQRTRQGTDPGKTPAPADTHVSWNYWNYDSRGNTKFESFAIPSSIAKWDDFEYQPNQDTEGTISAFDELGRVISATRPGHDNVNLRVSTVLTYGNGGGIVTELVTGPSPNASDKEVQLWDAPRTYVSIDGKEHVTSSTNQDNMTTAFQYDVAGNVTIATDPKGNVETRTYNSLGQLRTMDNVYQRGFQEGGPAMQYEYDGAGQLVKTTSSSGEVIGFTRDAKNRPLQKTGADGRVLVYTYDEGGHENLSSMSVYPEGVKKHLETRLDFDYDILGRLLKRTLTIADGTTQETSFAYDWQDQPVKKVYPSGAQKNNEYFGNLLSYTKITNEPASGHLETYLDSRFEYTGNTNKPSAIMVGNASTKATFIHSLSYDLQAYPLERQLDTKDPSTGQNISLVHEKYRYTGADQIAQLNQALTNTTTLYNYDGKRLSNSQIGGGPVKEYKYDEAGNLTTKGDTTISYTDNVVQGRGDGGYAFEVTYDKAGRMVSRDDQKTTMNFTYDSFGLMCSYTDTLNQKTTITSGPDGKTVLRKQVQSNKSLLIVSDDYHVQTLPDGTKITTFKLFGAGVLLGSYSNATPPASVSTGSRADADNRAVVYFTDHKGSVTHTFAGINGQLLETITYDDFGSPVVKTSQAPPAPSARTSTYEAKAWDTTSGLLDFSSRWYDPLVGRFASPDNILDTAALARTDGLNRLAFENNDPINQNDPTGHWSLSAIFGAVLGGLAVVGAVALTIATGGAATPLAAAAVGALASGGIAGISYSFDHRSERGGRFWAGYAATVIVNAAVGAAAGYLGAVASPARLVSATGRLSQGASWGLSNSAVNFVGKAAAVGSRSLIGATSSLLRTVAHNAVENVVYDAGNGLFDGVGAAALTGGVSGAASTAWSARSVTYAARMTWSFPAGRTSGVPGIVLQTGWAVAKGLGLDKKAEQKGKDVYHEQQTKFRALEQMVGKSGFVGSLQVELQRNTLYVNYS</sequence>
<comment type="caution">
    <text evidence="3">The sequence shown here is derived from an EMBL/GenBank/DDBJ whole genome shotgun (WGS) entry which is preliminary data.</text>
</comment>
<keyword evidence="2" id="KW-1133">Transmembrane helix</keyword>
<dbReference type="NCBIfam" id="TIGR03696">
    <property type="entry name" value="Rhs_assc_core"/>
    <property type="match status" value="1"/>
</dbReference>
<proteinExistence type="predicted"/>
<feature type="transmembrane region" description="Helical" evidence="2">
    <location>
        <begin position="1891"/>
        <end position="1916"/>
    </location>
</feature>
<keyword evidence="2" id="KW-0472">Membrane</keyword>
<dbReference type="InterPro" id="IPR022385">
    <property type="entry name" value="Rhs_assc_core"/>
</dbReference>
<dbReference type="EMBL" id="JBAWTH010000013">
    <property type="protein sequence ID" value="KAL2289275.1"/>
    <property type="molecule type" value="Genomic_DNA"/>
</dbReference>
<evidence type="ECO:0000313" key="4">
    <source>
        <dbReference type="Proteomes" id="UP001600888"/>
    </source>
</evidence>
<dbReference type="PANTHER" id="PTHR32305:SF15">
    <property type="entry name" value="PROTEIN RHSA-RELATED"/>
    <property type="match status" value="1"/>
</dbReference>
<feature type="transmembrane region" description="Helical" evidence="2">
    <location>
        <begin position="1955"/>
        <end position="1976"/>
    </location>
</feature>
<name>A0ABR4F3L3_9PEZI</name>
<keyword evidence="2" id="KW-0812">Transmembrane</keyword>
<reference evidence="3 4" key="1">
    <citation type="submission" date="2024-03" db="EMBL/GenBank/DDBJ databases">
        <title>A high-quality draft genome sequence of Diaporthe vaccinii, a causative agent of upright dieback and viscid rot disease in cranberry plants.</title>
        <authorList>
            <person name="Sarrasin M."/>
            <person name="Lang B.F."/>
            <person name="Burger G."/>
        </authorList>
    </citation>
    <scope>NUCLEOTIDE SEQUENCE [LARGE SCALE GENOMIC DNA]</scope>
    <source>
        <strain evidence="3 4">IS7</strain>
    </source>
</reference>
<dbReference type="NCBIfam" id="TIGR01643">
    <property type="entry name" value="YD_repeat_2x"/>
    <property type="match status" value="2"/>
</dbReference>
<accession>A0ABR4F3L3</accession>
<evidence type="ECO:0000313" key="3">
    <source>
        <dbReference type="EMBL" id="KAL2289275.1"/>
    </source>
</evidence>
<dbReference type="SUPFAM" id="SSF69318">
    <property type="entry name" value="Integrin alpha N-terminal domain"/>
    <property type="match status" value="1"/>
</dbReference>
<protein>
    <recommendedName>
        <fullName evidence="5">Insecticide toxin TcdB middle/N-terminal domain-containing protein</fullName>
    </recommendedName>
</protein>
<evidence type="ECO:0000256" key="1">
    <source>
        <dbReference type="SAM" id="MobiDB-lite"/>
    </source>
</evidence>
<evidence type="ECO:0008006" key="5">
    <source>
        <dbReference type="Google" id="ProtNLM"/>
    </source>
</evidence>
<dbReference type="Pfam" id="PF05593">
    <property type="entry name" value="RHS_repeat"/>
    <property type="match status" value="1"/>
</dbReference>
<keyword evidence="4" id="KW-1185">Reference proteome</keyword>
<gene>
    <name evidence="3" type="ORF">FJTKL_02291</name>
</gene>
<evidence type="ECO:0000256" key="2">
    <source>
        <dbReference type="SAM" id="Phobius"/>
    </source>
</evidence>